<dbReference type="InterPro" id="IPR008965">
    <property type="entry name" value="CBM2/CBM3_carb-bd_dom_sf"/>
</dbReference>
<accession>A0A4S4BHV7</accession>
<dbReference type="GO" id="GO:0003993">
    <property type="term" value="F:acid phosphatase activity"/>
    <property type="evidence" value="ECO:0007669"/>
    <property type="project" value="InterPro"/>
</dbReference>
<comment type="caution">
    <text evidence="4">The sequence shown here is derived from an EMBL/GenBank/DDBJ whole genome shotgun (WGS) entry which is preliminary data.</text>
</comment>
<dbReference type="SUPFAM" id="SSF56300">
    <property type="entry name" value="Metallo-dependent phosphatases"/>
    <property type="match status" value="1"/>
</dbReference>
<keyword evidence="5" id="KW-1185">Reference proteome</keyword>
<sequence length="1395" mass="148382">MCLPLRKSHTPLAKLVVGSMAVLVAVPWAGQLPLVQTSHASAAGTIENGILMLENFEAGSAGVVRLNPKRVVSASASIETDPQHVRNGTYSLRIDYDMIDVVDNPSQLELYPASGNIAIAGKPIKVGMWVYGNNDGHLLTTKFRDSGGSSFTPEYYEDETIGVNWTGWKYIEVEVPQNKIEGSSLELLFQLKQSDMAKKNKGSIWIDDVQLIYEDTGADHEVPAIEAVSPAPNDVVPSDVTSFEVRIRDVQSGTDTVSGIDPASIRLIADGQDLTSHATYSEETELLSLPSEFVTSGYHEVVVNAKDRAGNPARLGYSFTEAAGERLTMSAPAEAVSNELYEVTVSLAGDRTSASSQVTLQYDPSTLTVEQIVPKNGTSISSRTDAAGQLQFGIDGIASSGELATVQFRVSSDAVLARGESFKQVKMTAGTLASEAGSISSLAVPVHYTIAFPYLMDIEGVGLKTTTTFKVTTHDGVPAAGADVYLRGLLGEMAVATITADTPVYEDDDTSEPVLTTLHAGDRIYSAPESDDGWYEVLLADGATTGYIEEANVDAASLIPLNRSLGQTDENGILKTDLTTLALGTYKAQAVVGSKNSAAVSFEVVEPYGNEYPEYVQTYITEDLSSQMSIGWMTSPHVSSNYVQYVKAEDWGSDEAAPDESKVTTTRAQGENQVLSELENGTKGEIRFHTALIGGLDESTAYKYRVGDAGAWSEWYDYSTTDASLETPVSFVFVTDSHVKADNGMETYQALIDNALANYPDTQFLMHGGDAVDAGGAFAEWKRFWQATSSYSNFLPSATTLGNHDVKAEGKEVYAKGAILPDNGPAAYKEYAYSYDLDDTHFVVLNSEGTTEQMAMQAQWLEQDLNSNDKKWTIAMFHRPVYHTEAGRGDLAEDVKIYFSSILENHNVDLVLVGHDHVYARTYRMAGGVPSSDGKGSIYLDGGSSGWKFYDGEKYSYLEFMYDDDVPVYSHVTVSDSEIKVDARTLEGELIDTFSIAKQETSGGSNGGNNGGNNGSDNGSNGGDNSGNSDSSGTTEPADTVHELTAKELEAAGANGELTLAVSGQVNQLKIGADVLKQLQSGGSIATLVVKADGLPAIRIAAGQLTAPADGSDLVLGWKTEDFGNSSALSSLASGPNAQATSRLAFNVSSNVGGIVYALDWSGLALTPYTHLYRVTESGKPELVSFSIVNQKQQAQLVPNATYVAVEVQSGYADLSASHWSYSYLQMLSGIGVIQGTGDNKVSAEKQVTRAEFTAMLARALGLNALSSSGFADVVSNAWYADSVSAAAAAGIVLGDRDGRFQPNAEISRQEMAVMLLRALEYRGAAAAGSGSGSAGGSDGSGFGDEAAIAAWARDAARQLKQLGLMEGNEAGDFSPLASATRAETAKVVAMLLCQ</sequence>
<evidence type="ECO:0000313" key="4">
    <source>
        <dbReference type="EMBL" id="THF73104.1"/>
    </source>
</evidence>
<evidence type="ECO:0000313" key="5">
    <source>
        <dbReference type="Proteomes" id="UP000310636"/>
    </source>
</evidence>
<dbReference type="InterPro" id="IPR004843">
    <property type="entry name" value="Calcineurin-like_PHP"/>
</dbReference>
<feature type="domain" description="SLH" evidence="3">
    <location>
        <begin position="1267"/>
        <end position="1330"/>
    </location>
</feature>
<evidence type="ECO:0000256" key="2">
    <source>
        <dbReference type="SAM" id="MobiDB-lite"/>
    </source>
</evidence>
<dbReference type="Pfam" id="PF00963">
    <property type="entry name" value="Cohesin"/>
    <property type="match status" value="1"/>
</dbReference>
<dbReference type="InterPro" id="IPR029052">
    <property type="entry name" value="Metallo-depent_PP-like"/>
</dbReference>
<dbReference type="SUPFAM" id="SSF49363">
    <property type="entry name" value="Purple acid phosphatase, N-terminal domain"/>
    <property type="match status" value="1"/>
</dbReference>
<dbReference type="PANTHER" id="PTHR45867:SF3">
    <property type="entry name" value="ACID PHOSPHATASE TYPE 7"/>
    <property type="match status" value="1"/>
</dbReference>
<dbReference type="Pfam" id="PF16656">
    <property type="entry name" value="Pur_ac_phosph_N"/>
    <property type="match status" value="1"/>
</dbReference>
<gene>
    <name evidence="4" type="ORF">E6C55_30765</name>
</gene>
<dbReference type="EMBL" id="SSOB01000063">
    <property type="protein sequence ID" value="THF73104.1"/>
    <property type="molecule type" value="Genomic_DNA"/>
</dbReference>
<reference evidence="4 5" key="1">
    <citation type="submission" date="2019-04" db="EMBL/GenBank/DDBJ databases">
        <title>Cohnella sp. nov. isolated from preserved vegetables.</title>
        <authorList>
            <person name="Lin S.-Y."/>
            <person name="Hung M.-H."/>
            <person name="Young C.-C."/>
        </authorList>
    </citation>
    <scope>NUCLEOTIDE SEQUENCE [LARGE SCALE GENOMIC DNA]</scope>
    <source>
        <strain evidence="4 5">CC-MHH1044</strain>
    </source>
</reference>
<dbReference type="GO" id="GO:0030246">
    <property type="term" value="F:carbohydrate binding"/>
    <property type="evidence" value="ECO:0007669"/>
    <property type="project" value="InterPro"/>
</dbReference>
<dbReference type="InterPro" id="IPR001119">
    <property type="entry name" value="SLH_dom"/>
</dbReference>
<keyword evidence="1" id="KW-0732">Signal</keyword>
<feature type="compositionally biased region" description="Gly residues" evidence="2">
    <location>
        <begin position="1004"/>
        <end position="1025"/>
    </location>
</feature>
<feature type="region of interest" description="Disordered" evidence="2">
    <location>
        <begin position="997"/>
        <end position="1039"/>
    </location>
</feature>
<evidence type="ECO:0000256" key="1">
    <source>
        <dbReference type="ARBA" id="ARBA00022729"/>
    </source>
</evidence>
<organism evidence="4 5">
    <name type="scientific">Cohnella fermenti</name>
    <dbReference type="NCBI Taxonomy" id="2565925"/>
    <lineage>
        <taxon>Bacteria</taxon>
        <taxon>Bacillati</taxon>
        <taxon>Bacillota</taxon>
        <taxon>Bacilli</taxon>
        <taxon>Bacillales</taxon>
        <taxon>Paenibacillaceae</taxon>
        <taxon>Cohnella</taxon>
    </lineage>
</organism>
<dbReference type="Proteomes" id="UP000310636">
    <property type="component" value="Unassembled WGS sequence"/>
</dbReference>
<dbReference type="GO" id="GO:0046872">
    <property type="term" value="F:metal ion binding"/>
    <property type="evidence" value="ECO:0007669"/>
    <property type="project" value="InterPro"/>
</dbReference>
<dbReference type="Gene3D" id="2.60.40.380">
    <property type="entry name" value="Purple acid phosphatase-like, N-terminal"/>
    <property type="match status" value="1"/>
</dbReference>
<dbReference type="Pfam" id="PF00395">
    <property type="entry name" value="SLH"/>
    <property type="match status" value="3"/>
</dbReference>
<dbReference type="SUPFAM" id="SSF49384">
    <property type="entry name" value="Carbohydrate-binding domain"/>
    <property type="match status" value="1"/>
</dbReference>
<name>A0A4S4BHV7_9BACL</name>
<dbReference type="InterPro" id="IPR008963">
    <property type="entry name" value="Purple_acid_Pase-like_N"/>
</dbReference>
<feature type="domain" description="SLH" evidence="3">
    <location>
        <begin position="1208"/>
        <end position="1265"/>
    </location>
</feature>
<dbReference type="Pfam" id="PF00149">
    <property type="entry name" value="Metallophos"/>
    <property type="match status" value="1"/>
</dbReference>
<dbReference type="OrthoDB" id="9809781at2"/>
<dbReference type="PANTHER" id="PTHR45867">
    <property type="entry name" value="PURPLE ACID PHOSPHATASE"/>
    <property type="match status" value="1"/>
</dbReference>
<dbReference type="GO" id="GO:0000272">
    <property type="term" value="P:polysaccharide catabolic process"/>
    <property type="evidence" value="ECO:0007669"/>
    <property type="project" value="InterPro"/>
</dbReference>
<dbReference type="Gene3D" id="3.60.21.10">
    <property type="match status" value="1"/>
</dbReference>
<protein>
    <recommendedName>
        <fullName evidence="3">SLH domain-containing protein</fullName>
    </recommendedName>
</protein>
<proteinExistence type="predicted"/>
<dbReference type="Gene3D" id="2.60.120.430">
    <property type="entry name" value="Galactose-binding lectin"/>
    <property type="match status" value="1"/>
</dbReference>
<feature type="domain" description="SLH" evidence="3">
    <location>
        <begin position="1340"/>
        <end position="1395"/>
    </location>
</feature>
<dbReference type="InterPro" id="IPR015914">
    <property type="entry name" value="PAPs_N"/>
</dbReference>
<dbReference type="Gene3D" id="2.60.40.680">
    <property type="match status" value="1"/>
</dbReference>
<dbReference type="CDD" id="cd08547">
    <property type="entry name" value="Type_II_cohesin"/>
    <property type="match status" value="1"/>
</dbReference>
<evidence type="ECO:0000259" key="3">
    <source>
        <dbReference type="PROSITE" id="PS51272"/>
    </source>
</evidence>
<dbReference type="PROSITE" id="PS51272">
    <property type="entry name" value="SLH"/>
    <property type="match status" value="3"/>
</dbReference>
<dbReference type="InterPro" id="IPR002102">
    <property type="entry name" value="Cohesin_dom"/>
</dbReference>
<dbReference type="Gene3D" id="2.30.30.40">
    <property type="entry name" value="SH3 Domains"/>
    <property type="match status" value="1"/>
</dbReference>